<sequence>MSSLFLSNSSTPVMTNNLGSLEYPKYQWCLPFATVTAAMVTDTFTHHITY</sequence>
<reference evidence="1" key="1">
    <citation type="submission" date="2014-11" db="EMBL/GenBank/DDBJ databases">
        <authorList>
            <person name="Amaro Gonzalez C."/>
        </authorList>
    </citation>
    <scope>NUCLEOTIDE SEQUENCE</scope>
</reference>
<organism evidence="1">
    <name type="scientific">Anguilla anguilla</name>
    <name type="common">European freshwater eel</name>
    <name type="synonym">Muraena anguilla</name>
    <dbReference type="NCBI Taxonomy" id="7936"/>
    <lineage>
        <taxon>Eukaryota</taxon>
        <taxon>Metazoa</taxon>
        <taxon>Chordata</taxon>
        <taxon>Craniata</taxon>
        <taxon>Vertebrata</taxon>
        <taxon>Euteleostomi</taxon>
        <taxon>Actinopterygii</taxon>
        <taxon>Neopterygii</taxon>
        <taxon>Teleostei</taxon>
        <taxon>Anguilliformes</taxon>
        <taxon>Anguillidae</taxon>
        <taxon>Anguilla</taxon>
    </lineage>
</organism>
<dbReference type="AlphaFoldDB" id="A0A0E9UDE3"/>
<protein>
    <submittedName>
        <fullName evidence="1">Uncharacterized protein</fullName>
    </submittedName>
</protein>
<reference evidence="1" key="2">
    <citation type="journal article" date="2015" name="Fish Shellfish Immunol.">
        <title>Early steps in the European eel (Anguilla anguilla)-Vibrio vulnificus interaction in the gills: Role of the RtxA13 toxin.</title>
        <authorList>
            <person name="Callol A."/>
            <person name="Pajuelo D."/>
            <person name="Ebbesson L."/>
            <person name="Teles M."/>
            <person name="MacKenzie S."/>
            <person name="Amaro C."/>
        </authorList>
    </citation>
    <scope>NUCLEOTIDE SEQUENCE</scope>
</reference>
<dbReference type="EMBL" id="GBXM01045589">
    <property type="protein sequence ID" value="JAH62988.1"/>
    <property type="molecule type" value="Transcribed_RNA"/>
</dbReference>
<name>A0A0E9UDE3_ANGAN</name>
<evidence type="ECO:0000313" key="1">
    <source>
        <dbReference type="EMBL" id="JAH62988.1"/>
    </source>
</evidence>
<accession>A0A0E9UDE3</accession>
<proteinExistence type="predicted"/>